<accession>A0ABR4H2A1</accession>
<gene>
    <name evidence="5" type="ORF">BJX63DRAFT_424201</name>
</gene>
<dbReference type="InterPro" id="IPR008266">
    <property type="entry name" value="Tyr_kinase_AS"/>
</dbReference>
<evidence type="ECO:0000313" key="6">
    <source>
        <dbReference type="Proteomes" id="UP001610334"/>
    </source>
</evidence>
<organism evidence="5 6">
    <name type="scientific">Aspergillus granulosus</name>
    <dbReference type="NCBI Taxonomy" id="176169"/>
    <lineage>
        <taxon>Eukaryota</taxon>
        <taxon>Fungi</taxon>
        <taxon>Dikarya</taxon>
        <taxon>Ascomycota</taxon>
        <taxon>Pezizomycotina</taxon>
        <taxon>Eurotiomycetes</taxon>
        <taxon>Eurotiomycetidae</taxon>
        <taxon>Eurotiales</taxon>
        <taxon>Aspergillaceae</taxon>
        <taxon>Aspergillus</taxon>
        <taxon>Aspergillus subgen. Nidulantes</taxon>
    </lineage>
</organism>
<proteinExistence type="predicted"/>
<dbReference type="EC" id="2.7.11.1" evidence="1"/>
<dbReference type="Pfam" id="PF17667">
    <property type="entry name" value="Pkinase_fungal"/>
    <property type="match status" value="1"/>
</dbReference>
<dbReference type="SUPFAM" id="SSF56112">
    <property type="entry name" value="Protein kinase-like (PK-like)"/>
    <property type="match status" value="1"/>
</dbReference>
<feature type="domain" description="Fungal-type protein kinase" evidence="4">
    <location>
        <begin position="267"/>
        <end position="669"/>
    </location>
</feature>
<dbReference type="Gene3D" id="1.10.510.10">
    <property type="entry name" value="Transferase(Phosphotransferase) domain 1"/>
    <property type="match status" value="1"/>
</dbReference>
<dbReference type="PANTHER" id="PTHR38248">
    <property type="entry name" value="FUNK1 6"/>
    <property type="match status" value="1"/>
</dbReference>
<comment type="catalytic activity">
    <reaction evidence="2">
        <text>L-threonyl-[protein] + ATP = O-phospho-L-threonyl-[protein] + ADP + H(+)</text>
        <dbReference type="Rhea" id="RHEA:46608"/>
        <dbReference type="Rhea" id="RHEA-COMP:11060"/>
        <dbReference type="Rhea" id="RHEA-COMP:11605"/>
        <dbReference type="ChEBI" id="CHEBI:15378"/>
        <dbReference type="ChEBI" id="CHEBI:30013"/>
        <dbReference type="ChEBI" id="CHEBI:30616"/>
        <dbReference type="ChEBI" id="CHEBI:61977"/>
        <dbReference type="ChEBI" id="CHEBI:456216"/>
        <dbReference type="EC" id="2.7.11.1"/>
    </reaction>
</comment>
<evidence type="ECO:0000256" key="2">
    <source>
        <dbReference type="ARBA" id="ARBA00047899"/>
    </source>
</evidence>
<comment type="caution">
    <text evidence="5">The sequence shown here is derived from an EMBL/GenBank/DDBJ whole genome shotgun (WGS) entry which is preliminary data.</text>
</comment>
<reference evidence="5 6" key="1">
    <citation type="submission" date="2024-07" db="EMBL/GenBank/DDBJ databases">
        <title>Section-level genome sequencing and comparative genomics of Aspergillus sections Usti and Cavernicolus.</title>
        <authorList>
            <consortium name="Lawrence Berkeley National Laboratory"/>
            <person name="Nybo J.L."/>
            <person name="Vesth T.C."/>
            <person name="Theobald S."/>
            <person name="Frisvad J.C."/>
            <person name="Larsen T.O."/>
            <person name="Kjaerboelling I."/>
            <person name="Rothschild-Mancinelli K."/>
            <person name="Lyhne E.K."/>
            <person name="Kogle M.E."/>
            <person name="Barry K."/>
            <person name="Clum A."/>
            <person name="Na H."/>
            <person name="Ledsgaard L."/>
            <person name="Lin J."/>
            <person name="Lipzen A."/>
            <person name="Kuo A."/>
            <person name="Riley R."/>
            <person name="Mondo S."/>
            <person name="Labutti K."/>
            <person name="Haridas S."/>
            <person name="Pangalinan J."/>
            <person name="Salamov A.A."/>
            <person name="Simmons B.A."/>
            <person name="Magnuson J.K."/>
            <person name="Chen J."/>
            <person name="Drula E."/>
            <person name="Henrissat B."/>
            <person name="Wiebenga A."/>
            <person name="Lubbers R.J."/>
            <person name="Gomes A.C."/>
            <person name="Makela M.R."/>
            <person name="Stajich J."/>
            <person name="Grigoriev I.V."/>
            <person name="Mortensen U.H."/>
            <person name="De Vries R.P."/>
            <person name="Baker S.E."/>
            <person name="Andersen M.R."/>
        </authorList>
    </citation>
    <scope>NUCLEOTIDE SEQUENCE [LARGE SCALE GENOMIC DNA]</scope>
    <source>
        <strain evidence="5 6">CBS 588.65</strain>
    </source>
</reference>
<dbReference type="PROSITE" id="PS00109">
    <property type="entry name" value="PROTEIN_KINASE_TYR"/>
    <property type="match status" value="1"/>
</dbReference>
<dbReference type="PANTHER" id="PTHR38248:SF2">
    <property type="entry name" value="FUNK1 11"/>
    <property type="match status" value="1"/>
</dbReference>
<protein>
    <recommendedName>
        <fullName evidence="1">non-specific serine/threonine protein kinase</fullName>
        <ecNumber evidence="1">2.7.11.1</ecNumber>
    </recommendedName>
</protein>
<name>A0ABR4H2A1_9EURO</name>
<dbReference type="InterPro" id="IPR011009">
    <property type="entry name" value="Kinase-like_dom_sf"/>
</dbReference>
<evidence type="ECO:0000259" key="4">
    <source>
        <dbReference type="Pfam" id="PF17667"/>
    </source>
</evidence>
<evidence type="ECO:0000313" key="5">
    <source>
        <dbReference type="EMBL" id="KAL2809007.1"/>
    </source>
</evidence>
<dbReference type="Proteomes" id="UP001610334">
    <property type="component" value="Unassembled WGS sequence"/>
</dbReference>
<dbReference type="InterPro" id="IPR040976">
    <property type="entry name" value="Pkinase_fungal"/>
</dbReference>
<dbReference type="EMBL" id="JBFXLT010000099">
    <property type="protein sequence ID" value="KAL2809007.1"/>
    <property type="molecule type" value="Genomic_DNA"/>
</dbReference>
<keyword evidence="6" id="KW-1185">Reference proteome</keyword>
<evidence type="ECO:0000256" key="1">
    <source>
        <dbReference type="ARBA" id="ARBA00012513"/>
    </source>
</evidence>
<sequence length="846" mass="94689">MQPDSNNAAPIGNKLDAVWNSFQEACKNLDLAVTLDSLDSFSVEETQRLNLDLILALRALPDVENLPSANGQGNLRSDIHVLLRSRKFIVDRSNSLLKAVLEKQSDSTIWDQLYATVREFTAPQVLDQTSSLYTTDSLVNSSEFRSNFDSILKEELGSIYMGVPGFHDAFFGQIQGLQDTAAAVFAKCKEGENPLFNKDIGWSDWPVDAKEKDVVHWLGKLVCHLRNLAVEAGFPGVTTRTILAQPTKALRRSTANRKLDVGFVQKAPNYSWSDIMVLGELKSNTGADTLSKTWLDLGRYAEEVLTAQDTRIFILGFSLCNSIMRVWQFDRAGAIASAPFDINTDGKQFILSMLGFLHMDHSQLGFDPTIYTSSNGERYIQIVRDGQSERIVIDQLIQRSPCVVGRATTCWKAYYQGDKGARIPLVIKDSWQYPEQDKEGELLHTASKGGVVKVARYYHHEMVKVRGEVDDIRGLRKGLDLSLATNYHQSTRSEFSRISAQGTSNVACGCSSRGKKRKRSASQDGLPYRKRICSHSPIKSEQETLNRVHCRIIVRDYGTPIYKARSPVSMLSAMESCLEGYKSLHEKVGLLHGDISTGNLMLSNEEGDHSWPGFLVDLDFAIKVMPEGSSGPQAKTGTRAFMATGLLLGEHHTFMHDLESFFWVIFWICIHCNGPTTSRVVPEFEKWNYMSMETLAYIKKGTVSDEEDFLETVQENITQFYQPLAPWLNRLRRVVFPGGCRWKNPDTALYSMMKKVLREAQEDPNHGKEKSGQLYVSVLLPSTPPYVRNASMVTKWVAGRNGGRPRWCKRVASIPCANKSSIISQKLHLAVSGINVKATALQNIAN</sequence>
<evidence type="ECO:0000256" key="3">
    <source>
        <dbReference type="ARBA" id="ARBA00048679"/>
    </source>
</evidence>
<comment type="catalytic activity">
    <reaction evidence="3">
        <text>L-seryl-[protein] + ATP = O-phospho-L-seryl-[protein] + ADP + H(+)</text>
        <dbReference type="Rhea" id="RHEA:17989"/>
        <dbReference type="Rhea" id="RHEA-COMP:9863"/>
        <dbReference type="Rhea" id="RHEA-COMP:11604"/>
        <dbReference type="ChEBI" id="CHEBI:15378"/>
        <dbReference type="ChEBI" id="CHEBI:29999"/>
        <dbReference type="ChEBI" id="CHEBI:30616"/>
        <dbReference type="ChEBI" id="CHEBI:83421"/>
        <dbReference type="ChEBI" id="CHEBI:456216"/>
        <dbReference type="EC" id="2.7.11.1"/>
    </reaction>
</comment>